<dbReference type="CDD" id="cd03214">
    <property type="entry name" value="ABC_Iron-Siderophores_B12_Hemin"/>
    <property type="match status" value="1"/>
</dbReference>
<comment type="similarity">
    <text evidence="3">Belongs to the binding-protein-dependent transport system permease family. FecCD subfamily.</text>
</comment>
<keyword evidence="8" id="KW-0547">Nucleotide-binding</keyword>
<dbReference type="InterPro" id="IPR051535">
    <property type="entry name" value="Siderophore_ABC-ATPase"/>
</dbReference>
<keyword evidence="10 14" id="KW-1133">Transmembrane helix</keyword>
<proteinExistence type="inferred from homology"/>
<evidence type="ECO:0000313" key="17">
    <source>
        <dbReference type="Proteomes" id="UP000592181"/>
    </source>
</evidence>
<keyword evidence="12" id="KW-0406">Ion transport</keyword>
<keyword evidence="5" id="KW-1003">Cell membrane</keyword>
<evidence type="ECO:0000256" key="3">
    <source>
        <dbReference type="ARBA" id="ARBA00007935"/>
    </source>
</evidence>
<keyword evidence="11" id="KW-0408">Iron</keyword>
<dbReference type="Gene3D" id="1.10.3470.10">
    <property type="entry name" value="ABC transporter involved in vitamin B12 uptake, BtuC"/>
    <property type="match status" value="1"/>
</dbReference>
<evidence type="ECO:0000313" key="16">
    <source>
        <dbReference type="EMBL" id="NYG36004.1"/>
    </source>
</evidence>
<evidence type="ECO:0000256" key="7">
    <source>
        <dbReference type="ARBA" id="ARBA00022692"/>
    </source>
</evidence>
<keyword evidence="13 14" id="KW-0472">Membrane</keyword>
<dbReference type="InterPro" id="IPR003593">
    <property type="entry name" value="AAA+_ATPase"/>
</dbReference>
<evidence type="ECO:0000256" key="8">
    <source>
        <dbReference type="ARBA" id="ARBA00022741"/>
    </source>
</evidence>
<reference evidence="16 17" key="1">
    <citation type="submission" date="2020-07" db="EMBL/GenBank/DDBJ databases">
        <title>Sequencing the genomes of 1000 actinobacteria strains.</title>
        <authorList>
            <person name="Klenk H.-P."/>
        </authorList>
    </citation>
    <scope>NUCLEOTIDE SEQUENCE [LARGE SCALE GENOMIC DNA]</scope>
    <source>
        <strain evidence="16 17">DSM 24723</strain>
    </source>
</reference>
<dbReference type="PANTHER" id="PTHR42771">
    <property type="entry name" value="IRON(3+)-HYDROXAMATE IMPORT ATP-BINDING PROTEIN FHUC"/>
    <property type="match status" value="1"/>
</dbReference>
<comment type="caution">
    <text evidence="16">The sequence shown here is derived from an EMBL/GenBank/DDBJ whole genome shotgun (WGS) entry which is preliminary data.</text>
</comment>
<dbReference type="InterPro" id="IPR027417">
    <property type="entry name" value="P-loop_NTPase"/>
</dbReference>
<name>A0A852X6X4_9MICO</name>
<keyword evidence="7 14" id="KW-0812">Transmembrane</keyword>
<keyword evidence="17" id="KW-1185">Reference proteome</keyword>
<organism evidence="16 17">
    <name type="scientific">Janibacter alkaliphilus</name>
    <dbReference type="NCBI Taxonomy" id="1069963"/>
    <lineage>
        <taxon>Bacteria</taxon>
        <taxon>Bacillati</taxon>
        <taxon>Actinomycetota</taxon>
        <taxon>Actinomycetes</taxon>
        <taxon>Micrococcales</taxon>
        <taxon>Intrasporangiaceae</taxon>
        <taxon>Janibacter</taxon>
    </lineage>
</organism>
<feature type="transmembrane region" description="Helical" evidence="14">
    <location>
        <begin position="47"/>
        <end position="74"/>
    </location>
</feature>
<evidence type="ECO:0000256" key="9">
    <source>
        <dbReference type="ARBA" id="ARBA00022840"/>
    </source>
</evidence>
<keyword evidence="6" id="KW-0410">Iron transport</keyword>
<dbReference type="InterPro" id="IPR037294">
    <property type="entry name" value="ABC_BtuC-like"/>
</dbReference>
<evidence type="ECO:0000256" key="1">
    <source>
        <dbReference type="ARBA" id="ARBA00004202"/>
    </source>
</evidence>
<evidence type="ECO:0000256" key="13">
    <source>
        <dbReference type="ARBA" id="ARBA00023136"/>
    </source>
</evidence>
<dbReference type="InterPro" id="IPR000522">
    <property type="entry name" value="ABC_transptr_permease_BtuC"/>
</dbReference>
<evidence type="ECO:0000256" key="6">
    <source>
        <dbReference type="ARBA" id="ARBA00022496"/>
    </source>
</evidence>
<accession>A0A852X6X4</accession>
<keyword evidence="4" id="KW-0813">Transport</keyword>
<feature type="transmembrane region" description="Helical" evidence="14">
    <location>
        <begin position="86"/>
        <end position="103"/>
    </location>
</feature>
<dbReference type="GO" id="GO:0016887">
    <property type="term" value="F:ATP hydrolysis activity"/>
    <property type="evidence" value="ECO:0007669"/>
    <property type="project" value="InterPro"/>
</dbReference>
<feature type="transmembrane region" description="Helical" evidence="14">
    <location>
        <begin position="115"/>
        <end position="135"/>
    </location>
</feature>
<dbReference type="InterPro" id="IPR017871">
    <property type="entry name" value="ABC_transporter-like_CS"/>
</dbReference>
<dbReference type="PROSITE" id="PS50893">
    <property type="entry name" value="ABC_TRANSPORTER_2"/>
    <property type="match status" value="1"/>
</dbReference>
<evidence type="ECO:0000256" key="12">
    <source>
        <dbReference type="ARBA" id="ARBA00023065"/>
    </source>
</evidence>
<dbReference type="InterPro" id="IPR003439">
    <property type="entry name" value="ABC_transporter-like_ATP-bd"/>
</dbReference>
<dbReference type="GO" id="GO:0005886">
    <property type="term" value="C:plasma membrane"/>
    <property type="evidence" value="ECO:0007669"/>
    <property type="project" value="UniProtKB-SubCell"/>
</dbReference>
<dbReference type="GO" id="GO:0006826">
    <property type="term" value="P:iron ion transport"/>
    <property type="evidence" value="ECO:0007669"/>
    <property type="project" value="UniProtKB-KW"/>
</dbReference>
<evidence type="ECO:0000256" key="2">
    <source>
        <dbReference type="ARBA" id="ARBA00004651"/>
    </source>
</evidence>
<feature type="domain" description="ABC transporter" evidence="15">
    <location>
        <begin position="119"/>
        <end position="359"/>
    </location>
</feature>
<evidence type="ECO:0000256" key="11">
    <source>
        <dbReference type="ARBA" id="ARBA00023004"/>
    </source>
</evidence>
<dbReference type="PANTHER" id="PTHR42771:SF2">
    <property type="entry name" value="IRON(3+)-HYDROXAMATE IMPORT ATP-BINDING PROTEIN FHUC"/>
    <property type="match status" value="1"/>
</dbReference>
<dbReference type="SUPFAM" id="SSF52540">
    <property type="entry name" value="P-loop containing nucleoside triphosphate hydrolases"/>
    <property type="match status" value="1"/>
</dbReference>
<evidence type="ECO:0000256" key="10">
    <source>
        <dbReference type="ARBA" id="ARBA00022989"/>
    </source>
</evidence>
<dbReference type="FunFam" id="3.40.50.300:FF:000134">
    <property type="entry name" value="Iron-enterobactin ABC transporter ATP-binding protein"/>
    <property type="match status" value="1"/>
</dbReference>
<dbReference type="SMART" id="SM00382">
    <property type="entry name" value="AAA"/>
    <property type="match status" value="1"/>
</dbReference>
<dbReference type="PROSITE" id="PS00211">
    <property type="entry name" value="ABC_TRANSPORTER_1"/>
    <property type="match status" value="1"/>
</dbReference>
<dbReference type="Gene3D" id="3.40.50.300">
    <property type="entry name" value="P-loop containing nucleotide triphosphate hydrolases"/>
    <property type="match status" value="1"/>
</dbReference>
<evidence type="ECO:0000256" key="5">
    <source>
        <dbReference type="ARBA" id="ARBA00022475"/>
    </source>
</evidence>
<gene>
    <name evidence="16" type="ORF">BJY28_000473</name>
</gene>
<evidence type="ECO:0000256" key="14">
    <source>
        <dbReference type="SAM" id="Phobius"/>
    </source>
</evidence>
<keyword evidence="9" id="KW-0067">ATP-binding</keyword>
<dbReference type="AlphaFoldDB" id="A0A852X6X4"/>
<sequence>MSWEQVSLAGAVIAVVVLGLSACAPGLRQLELGDDAARSTGVRAEPVRLAAMTLGVALTAVITAAAGPISYVALAAPQIGRRLARTPGVTLAPAALTGALLLAEADVVAQHSLPASLPVGVITVVVGGAYLLWLVAARCGGADTGVPDRSFTVIVGPNACGKSTLLRAQSRLLRPSAGSVILDGQDIRSLAAKELARRVGLLPQSSIAPEGITVGDLVARGRFPHQGLIRQWTAHDEQAVLSAMDATGVTPLSGRLIDELSGGQRQRVWVAMALAQETEILLLDEPTTFLDIAHQIELMELFTDLHRSGRTLVAVLHDLNQAARYGTHLIAMKDGAVIAEGPPAEVVNAELVEHVFGLACWVLPDPVSGTPPVVPLGRDRGSRRG</sequence>
<comment type="subcellular location">
    <subcellularLocation>
        <location evidence="2">Cell membrane</location>
        <topology evidence="2">Multi-pass membrane protein</topology>
    </subcellularLocation>
    <subcellularLocation>
        <location evidence="1">Cell membrane</location>
        <topology evidence="1">Peripheral membrane protein</topology>
    </subcellularLocation>
</comment>
<dbReference type="Proteomes" id="UP000592181">
    <property type="component" value="Unassembled WGS sequence"/>
</dbReference>
<dbReference type="SUPFAM" id="SSF81345">
    <property type="entry name" value="ABC transporter involved in vitamin B12 uptake, BtuC"/>
    <property type="match status" value="1"/>
</dbReference>
<dbReference type="Pfam" id="PF00005">
    <property type="entry name" value="ABC_tran"/>
    <property type="match status" value="1"/>
</dbReference>
<dbReference type="Pfam" id="PF01032">
    <property type="entry name" value="FecCD"/>
    <property type="match status" value="1"/>
</dbReference>
<dbReference type="GO" id="GO:0005524">
    <property type="term" value="F:ATP binding"/>
    <property type="evidence" value="ECO:0007669"/>
    <property type="project" value="UniProtKB-KW"/>
</dbReference>
<protein>
    <submittedName>
        <fullName evidence="16">ABC-type cobalamin/Fe3+-siderophores transport system ATPase subunit</fullName>
    </submittedName>
</protein>
<evidence type="ECO:0000256" key="4">
    <source>
        <dbReference type="ARBA" id="ARBA00022448"/>
    </source>
</evidence>
<dbReference type="EMBL" id="JACBZX010000001">
    <property type="protein sequence ID" value="NYG36004.1"/>
    <property type="molecule type" value="Genomic_DNA"/>
</dbReference>
<evidence type="ECO:0000259" key="15">
    <source>
        <dbReference type="PROSITE" id="PS50893"/>
    </source>
</evidence>
<dbReference type="GO" id="GO:0022857">
    <property type="term" value="F:transmembrane transporter activity"/>
    <property type="evidence" value="ECO:0007669"/>
    <property type="project" value="InterPro"/>
</dbReference>